<accession>A0ABW3ZWJ2</accession>
<keyword evidence="2" id="KW-1185">Reference proteome</keyword>
<evidence type="ECO:0000313" key="2">
    <source>
        <dbReference type="Proteomes" id="UP001597178"/>
    </source>
</evidence>
<reference evidence="2" key="1">
    <citation type="journal article" date="2019" name="Int. J. Syst. Evol. Microbiol.">
        <title>The Global Catalogue of Microorganisms (GCM) 10K type strain sequencing project: providing services to taxonomists for standard genome sequencing and annotation.</title>
        <authorList>
            <consortium name="The Broad Institute Genomics Platform"/>
            <consortium name="The Broad Institute Genome Sequencing Center for Infectious Disease"/>
            <person name="Wu L."/>
            <person name="Ma J."/>
        </authorList>
    </citation>
    <scope>NUCLEOTIDE SEQUENCE [LARGE SCALE GENOMIC DNA]</scope>
    <source>
        <strain evidence="2">CCUG 54822</strain>
    </source>
</reference>
<evidence type="ECO:0000313" key="1">
    <source>
        <dbReference type="EMBL" id="MFD1362785.1"/>
    </source>
</evidence>
<name>A0ABW3ZWJ2_9BACI</name>
<dbReference type="Proteomes" id="UP001597178">
    <property type="component" value="Unassembled WGS sequence"/>
</dbReference>
<proteinExistence type="predicted"/>
<protein>
    <submittedName>
        <fullName evidence="1">Uncharacterized protein</fullName>
    </submittedName>
</protein>
<dbReference type="EMBL" id="JBHTNH010000028">
    <property type="protein sequence ID" value="MFD1362785.1"/>
    <property type="molecule type" value="Genomic_DNA"/>
</dbReference>
<dbReference type="RefSeq" id="WP_382401672.1">
    <property type="nucleotide sequence ID" value="NZ_JBHTNH010000028.1"/>
</dbReference>
<gene>
    <name evidence="1" type="ORF">ACFQ4A_14080</name>
</gene>
<comment type="caution">
    <text evidence="1">The sequence shown here is derived from an EMBL/GenBank/DDBJ whole genome shotgun (WGS) entry which is preliminary data.</text>
</comment>
<organism evidence="1 2">
    <name type="scientific">Lentibacillus salinarum</name>
    <dbReference type="NCBI Taxonomy" id="446820"/>
    <lineage>
        <taxon>Bacteria</taxon>
        <taxon>Bacillati</taxon>
        <taxon>Bacillota</taxon>
        <taxon>Bacilli</taxon>
        <taxon>Bacillales</taxon>
        <taxon>Bacillaceae</taxon>
        <taxon>Lentibacillus</taxon>
    </lineage>
</organism>
<sequence>MATKTGVKKAIRIGFSLEEMAFQEDIVDIQPNSDYKTFCNLIGADFMDVVPFDDEFDIAVDDEGLMVSGNPVIEIQTEYGTQQLAGTLLFLKKKFTNDGIDLIGFEAGETFNLMLKLESLKLEGKIKVTGKTA</sequence>